<dbReference type="PANTHER" id="PTHR43290:SF2">
    <property type="entry name" value="MEVALONATE KINASE"/>
    <property type="match status" value="1"/>
</dbReference>
<dbReference type="SUPFAM" id="SSF55060">
    <property type="entry name" value="GHMP Kinase, C-terminal domain"/>
    <property type="match status" value="1"/>
</dbReference>
<dbReference type="EMBL" id="CP048994">
    <property type="protein sequence ID" value="QID81720.1"/>
    <property type="molecule type" value="Genomic_DNA"/>
</dbReference>
<keyword evidence="12 20" id="KW-0752">Steroid biosynthesis</keyword>
<dbReference type="GO" id="GO:0046872">
    <property type="term" value="F:metal ion binding"/>
    <property type="evidence" value="ECO:0007669"/>
    <property type="project" value="UniProtKB-KW"/>
</dbReference>
<evidence type="ECO:0000256" key="10">
    <source>
        <dbReference type="ARBA" id="ARBA00022840"/>
    </source>
</evidence>
<dbReference type="InterPro" id="IPR006204">
    <property type="entry name" value="GHMP_kinase_N_dom"/>
</dbReference>
<comment type="function">
    <text evidence="20">Mevalonate kinase; part of the second module of ergosterol biosynthesis pathway that includes the middle steps of the pathway. The second module is carried out in the vacuole and involves the formation of farnesyl diphosphate, which is also an important intermediate in the biosynthesis of ubiquinone, dolichol, heme and prenylated proteins.</text>
</comment>
<dbReference type="Gene3D" id="3.30.230.10">
    <property type="match status" value="1"/>
</dbReference>
<comment type="similarity">
    <text evidence="2 20">Belongs to the GHMP kinase family. Mevalonate kinase subfamily.</text>
</comment>
<dbReference type="FunFam" id="3.30.70.890:FF:000003">
    <property type="entry name" value="Mevalonate kinase"/>
    <property type="match status" value="1"/>
</dbReference>
<dbReference type="OrthoDB" id="1652964at2759"/>
<dbReference type="GO" id="GO:0005524">
    <property type="term" value="F:ATP binding"/>
    <property type="evidence" value="ECO:0007669"/>
    <property type="project" value="UniProtKB-KW"/>
</dbReference>
<keyword evidence="8 20" id="KW-0547">Nucleotide-binding</keyword>
<keyword evidence="13 20" id="KW-0756">Sterol biosynthesis</keyword>
<gene>
    <name evidence="22" type="primary">ERG12_1</name>
    <name evidence="22" type="ORF">GRS66_004113</name>
</gene>
<evidence type="ECO:0000256" key="15">
    <source>
        <dbReference type="ARBA" id="ARBA00023166"/>
    </source>
</evidence>
<dbReference type="AlphaFoldDB" id="A0A6C1DYI6"/>
<name>A0A6C1DYI6_SACPS</name>
<evidence type="ECO:0000256" key="13">
    <source>
        <dbReference type="ARBA" id="ARBA00023011"/>
    </source>
</evidence>
<dbReference type="GO" id="GO:0004496">
    <property type="term" value="F:mevalonate kinase activity"/>
    <property type="evidence" value="ECO:0007669"/>
    <property type="project" value="UniProtKB-EC"/>
</dbReference>
<keyword evidence="14 20" id="KW-0443">Lipid metabolism</keyword>
<keyword evidence="10 20" id="KW-0067">ATP-binding</keyword>
<evidence type="ECO:0000259" key="21">
    <source>
        <dbReference type="Pfam" id="PF00288"/>
    </source>
</evidence>
<evidence type="ECO:0000256" key="6">
    <source>
        <dbReference type="ARBA" id="ARBA00022679"/>
    </source>
</evidence>
<keyword evidence="6 20" id="KW-0808">Transferase</keyword>
<evidence type="ECO:0000256" key="8">
    <source>
        <dbReference type="ARBA" id="ARBA00022741"/>
    </source>
</evidence>
<organism evidence="22 23">
    <name type="scientific">Saccharomyces pastorianus</name>
    <name type="common">Lager yeast</name>
    <name type="synonym">Saccharomyces cerevisiae x Saccharomyces eubayanus</name>
    <dbReference type="NCBI Taxonomy" id="27292"/>
    <lineage>
        <taxon>Eukaryota</taxon>
        <taxon>Fungi</taxon>
        <taxon>Dikarya</taxon>
        <taxon>Ascomycota</taxon>
        <taxon>Saccharomycotina</taxon>
        <taxon>Saccharomycetes</taxon>
        <taxon>Saccharomycetales</taxon>
        <taxon>Saccharomycetaceae</taxon>
        <taxon>Saccharomyces</taxon>
    </lineage>
</organism>
<evidence type="ECO:0000256" key="4">
    <source>
        <dbReference type="ARBA" id="ARBA00022490"/>
    </source>
</evidence>
<evidence type="ECO:0000256" key="3">
    <source>
        <dbReference type="ARBA" id="ARBA00012103"/>
    </source>
</evidence>
<dbReference type="NCBIfam" id="TIGR00549">
    <property type="entry name" value="mevalon_kin"/>
    <property type="match status" value="1"/>
</dbReference>
<keyword evidence="23" id="KW-1185">Reference proteome</keyword>
<dbReference type="GO" id="GO:0005829">
    <property type="term" value="C:cytosol"/>
    <property type="evidence" value="ECO:0007669"/>
    <property type="project" value="TreeGrafter"/>
</dbReference>
<evidence type="ECO:0000256" key="12">
    <source>
        <dbReference type="ARBA" id="ARBA00022955"/>
    </source>
</evidence>
<evidence type="ECO:0000256" key="18">
    <source>
        <dbReference type="ARBA" id="ARBA00029438"/>
    </source>
</evidence>
<comment type="subcellular location">
    <subcellularLocation>
        <location evidence="1 20">Cytoplasm</location>
    </subcellularLocation>
</comment>
<dbReference type="InterPro" id="IPR014721">
    <property type="entry name" value="Ribsml_uS5_D2-typ_fold_subgr"/>
</dbReference>
<evidence type="ECO:0000256" key="16">
    <source>
        <dbReference type="ARBA" id="ARBA00023221"/>
    </source>
</evidence>
<proteinExistence type="inferred from homology"/>
<comment type="catalytic activity">
    <reaction evidence="17">
        <text>(R)-mevalonate + ATP = (R)-5-phosphomevalonate + ADP + H(+)</text>
        <dbReference type="Rhea" id="RHEA:17065"/>
        <dbReference type="ChEBI" id="CHEBI:15378"/>
        <dbReference type="ChEBI" id="CHEBI:30616"/>
        <dbReference type="ChEBI" id="CHEBI:36464"/>
        <dbReference type="ChEBI" id="CHEBI:58146"/>
        <dbReference type="ChEBI" id="CHEBI:456216"/>
        <dbReference type="EC" id="2.7.1.36"/>
    </reaction>
    <physiologicalReaction direction="left-to-right" evidence="17">
        <dbReference type="Rhea" id="RHEA:17066"/>
    </physiologicalReaction>
</comment>
<evidence type="ECO:0000256" key="5">
    <source>
        <dbReference type="ARBA" id="ARBA00022516"/>
    </source>
</evidence>
<evidence type="ECO:0000256" key="11">
    <source>
        <dbReference type="ARBA" id="ARBA00022842"/>
    </source>
</evidence>
<evidence type="ECO:0000256" key="17">
    <source>
        <dbReference type="ARBA" id="ARBA00029310"/>
    </source>
</evidence>
<keyword evidence="15 20" id="KW-1207">Sterol metabolism</keyword>
<keyword evidence="9 20" id="KW-0418">Kinase</keyword>
<dbReference type="FunFam" id="3.30.230.10:FF:000027">
    <property type="entry name" value="Mevalonate kinase"/>
    <property type="match status" value="1"/>
</dbReference>
<evidence type="ECO:0000256" key="14">
    <source>
        <dbReference type="ARBA" id="ARBA00023098"/>
    </source>
</evidence>
<dbReference type="GO" id="GO:0019287">
    <property type="term" value="P:isopentenyl diphosphate biosynthetic process, mevalonate pathway"/>
    <property type="evidence" value="ECO:0007669"/>
    <property type="project" value="UniProtKB-UniPathway"/>
</dbReference>
<dbReference type="PANTHER" id="PTHR43290">
    <property type="entry name" value="MEVALONATE KINASE"/>
    <property type="match status" value="1"/>
</dbReference>
<accession>A0A6C1DYI6</accession>
<feature type="domain" description="GHMP kinase N-terminal" evidence="21">
    <location>
        <begin position="130"/>
        <end position="209"/>
    </location>
</feature>
<sequence length="443" mass="48431">MSLPFLTSAPGKVIIFGEHSAVYNKPAVAASVSALRTYLLISESSAPDTIELDFPDISFNHKWSINDFNAITEDQVNSQKLAKAQQATDGLSQELVSLLDPLLAQLSESFHYHAAFCFLYMFVCLCPHAKNIKFSLKSTLPIGAGLGSSASISVSLALAMAYLGGLIGSNDLEKLSENDKHIVNQWAFIGEKCIHGTPSGTDNAVATYGNALLFEKDSHNGTINTNNFKFLDDFPAIPMILTYTRIPRSTKDLVARVRVLVTEKFPEVMKPILDAMGECALQGLEIMTKLSKCKGTDDEAVETNNELYEQLLELIRINHGLLVSIGVSHPGLELIKNLSDDLRIGSTKLTGAGGGGCSLTLLRRDITQEQIDSFKKKLQDDFSYETFETDLGGTGCCLLSAKNLNKDPKIKSLVFQLFENKTTTKQQIDDLLLPGNTNLPWTS</sequence>
<keyword evidence="11" id="KW-0460">Magnesium</keyword>
<evidence type="ECO:0000256" key="9">
    <source>
        <dbReference type="ARBA" id="ARBA00022777"/>
    </source>
</evidence>
<dbReference type="SUPFAM" id="SSF54211">
    <property type="entry name" value="Ribosomal protein S5 domain 2-like"/>
    <property type="match status" value="1"/>
</dbReference>
<protein>
    <recommendedName>
        <fullName evidence="19 20">Mevalonate kinase</fullName>
        <shortName evidence="20">MK</shortName>
        <ecNumber evidence="3 20">2.7.1.36</ecNumber>
    </recommendedName>
</protein>
<dbReference type="InterPro" id="IPR036554">
    <property type="entry name" value="GHMP_kinase_C_sf"/>
</dbReference>
<evidence type="ECO:0000256" key="7">
    <source>
        <dbReference type="ARBA" id="ARBA00022723"/>
    </source>
</evidence>
<keyword evidence="16 20" id="KW-0753">Steroid metabolism</keyword>
<reference evidence="22 23" key="1">
    <citation type="journal article" date="2019" name="BMC Genomics">
        <title>Chromosome level assembly and comparative genome analysis confirm lager-brewing yeasts originated from a single hybridization.</title>
        <authorList>
            <person name="Salazar A.N."/>
            <person name="Gorter de Vries A.R."/>
            <person name="van den Broek M."/>
            <person name="Brouwers N."/>
            <person name="de la Torre Cortes P."/>
            <person name="Kuijpers N.G.A."/>
            <person name="Daran J.G."/>
            <person name="Abeel T."/>
        </authorList>
    </citation>
    <scope>NUCLEOTIDE SEQUENCE [LARGE SCALE GENOMIC DNA]</scope>
    <source>
        <strain evidence="22 23">CBS 1483</strain>
    </source>
</reference>
<dbReference type="InterPro" id="IPR006205">
    <property type="entry name" value="Mev_gal_kin"/>
</dbReference>
<evidence type="ECO:0000313" key="23">
    <source>
        <dbReference type="Proteomes" id="UP000501346"/>
    </source>
</evidence>
<evidence type="ECO:0000256" key="19">
    <source>
        <dbReference type="ARBA" id="ARBA00073318"/>
    </source>
</evidence>
<dbReference type="Proteomes" id="UP000501346">
    <property type="component" value="Chromosome ScXIII"/>
</dbReference>
<keyword evidence="7" id="KW-0479">Metal-binding</keyword>
<evidence type="ECO:0000313" key="22">
    <source>
        <dbReference type="EMBL" id="QID81720.1"/>
    </source>
</evidence>
<dbReference type="PROSITE" id="PS00627">
    <property type="entry name" value="GHMP_KINASES_ATP"/>
    <property type="match status" value="1"/>
</dbReference>
<evidence type="ECO:0000256" key="20">
    <source>
        <dbReference type="RuleBase" id="RU363087"/>
    </source>
</evidence>
<evidence type="ECO:0000256" key="1">
    <source>
        <dbReference type="ARBA" id="ARBA00004496"/>
    </source>
</evidence>
<dbReference type="PRINTS" id="PR00959">
    <property type="entry name" value="MEVGALKINASE"/>
</dbReference>
<dbReference type="InterPro" id="IPR006203">
    <property type="entry name" value="GHMP_knse_ATP-bd_CS"/>
</dbReference>
<keyword evidence="4 20" id="KW-0963">Cytoplasm</keyword>
<dbReference type="UniPathway" id="UPA00057">
    <property type="reaction ID" value="UER00098"/>
</dbReference>
<dbReference type="Gene3D" id="3.30.70.890">
    <property type="entry name" value="GHMP kinase, C-terminal domain"/>
    <property type="match status" value="1"/>
</dbReference>
<keyword evidence="5 20" id="KW-0444">Lipid biosynthesis</keyword>
<dbReference type="Pfam" id="PF00288">
    <property type="entry name" value="GHMP_kinases_N"/>
    <property type="match status" value="1"/>
</dbReference>
<dbReference type="EC" id="2.7.1.36" evidence="3 20"/>
<comment type="pathway">
    <text evidence="18 20">Isoprenoid biosynthesis; isopentenyl diphosphate biosynthesis via mevalonate pathway; isopentenyl diphosphate from (R)-mevalonate: step 1/3.</text>
</comment>
<evidence type="ECO:0000256" key="2">
    <source>
        <dbReference type="ARBA" id="ARBA00006495"/>
    </source>
</evidence>
<dbReference type="InterPro" id="IPR020568">
    <property type="entry name" value="Ribosomal_Su5_D2-typ_SF"/>
</dbReference>
<dbReference type="GO" id="GO:0006696">
    <property type="term" value="P:ergosterol biosynthetic process"/>
    <property type="evidence" value="ECO:0007669"/>
    <property type="project" value="TreeGrafter"/>
</dbReference>